<feature type="domain" description="Helitron helicase-like" evidence="1">
    <location>
        <begin position="212"/>
        <end position="394"/>
    </location>
</feature>
<dbReference type="Pfam" id="PF14214">
    <property type="entry name" value="Helitron_like_N"/>
    <property type="match status" value="1"/>
</dbReference>
<evidence type="ECO:0000313" key="3">
    <source>
        <dbReference type="Proteomes" id="UP001152484"/>
    </source>
</evidence>
<comment type="caution">
    <text evidence="2">The sequence shown here is derived from an EMBL/GenBank/DDBJ whole genome shotgun (WGS) entry which is preliminary data.</text>
</comment>
<reference evidence="2" key="1">
    <citation type="submission" date="2022-07" db="EMBL/GenBank/DDBJ databases">
        <authorList>
            <person name="Macas J."/>
            <person name="Novak P."/>
            <person name="Neumann P."/>
        </authorList>
    </citation>
    <scope>NUCLEOTIDE SEQUENCE</scope>
</reference>
<dbReference type="InterPro" id="IPR025476">
    <property type="entry name" value="Helitron_helicase-like"/>
</dbReference>
<dbReference type="PANTHER" id="PTHR45786:SF66">
    <property type="entry name" value="HOOK MOTIF PROTEIN, PUTATIVE-RELATED"/>
    <property type="match status" value="1"/>
</dbReference>
<accession>A0A9P0Z6B3</accession>
<keyword evidence="3" id="KW-1185">Reference proteome</keyword>
<evidence type="ECO:0000259" key="1">
    <source>
        <dbReference type="Pfam" id="PF14214"/>
    </source>
</evidence>
<protein>
    <recommendedName>
        <fullName evidence="1">Helitron helicase-like domain-containing protein</fullName>
    </recommendedName>
</protein>
<evidence type="ECO:0000313" key="2">
    <source>
        <dbReference type="EMBL" id="CAH9090992.1"/>
    </source>
</evidence>
<dbReference type="Proteomes" id="UP001152484">
    <property type="component" value="Unassembled WGS sequence"/>
</dbReference>
<proteinExistence type="predicted"/>
<organism evidence="2 3">
    <name type="scientific">Cuscuta europaea</name>
    <name type="common">European dodder</name>
    <dbReference type="NCBI Taxonomy" id="41803"/>
    <lineage>
        <taxon>Eukaryota</taxon>
        <taxon>Viridiplantae</taxon>
        <taxon>Streptophyta</taxon>
        <taxon>Embryophyta</taxon>
        <taxon>Tracheophyta</taxon>
        <taxon>Spermatophyta</taxon>
        <taxon>Magnoliopsida</taxon>
        <taxon>eudicotyledons</taxon>
        <taxon>Gunneridae</taxon>
        <taxon>Pentapetalae</taxon>
        <taxon>asterids</taxon>
        <taxon>lamiids</taxon>
        <taxon>Solanales</taxon>
        <taxon>Convolvulaceae</taxon>
        <taxon>Cuscuteae</taxon>
        <taxon>Cuscuta</taxon>
        <taxon>Cuscuta subgen. Cuscuta</taxon>
    </lineage>
</organism>
<dbReference type="AlphaFoldDB" id="A0A9P0Z6B3"/>
<name>A0A9P0Z6B3_CUSEU</name>
<dbReference type="OrthoDB" id="1727839at2759"/>
<gene>
    <name evidence="2" type="ORF">CEURO_LOCUS11453</name>
</gene>
<sequence>MFSFTSMGGRIDNAVNRGGSPPIFKLGGQNYHLIGSLLPQEGSVPKFAQLYIYDTQHEDLNRLSSVRDDTTKNNLHVEIVSSLRGMLDEHNVLVKSFRMVRDKIAEGGEAKVSLKLIGRRNKDARTYNLPTVSEVAALVVGDFDESLGQRDIMVETQGGFMKRINELNPAYLGLQYPLLFPFGEDGYREDINFCEDNTYSTKGRRSVSIREYLAYRLHERSIECTFILQSRRLFQQFVVDGYTMVESSRLMYIRTHQKQLRCEMYKGLTDALLSGERDASTQGKRVVLPPTFVGGARYMVQNYQDSMAICRWAGYPDLFLTFTCNPKWPEIVRFLKERNLSPEDRPDIICRVFKMKLDGLIKDLRNNKTFGEVRAVIYTVEFQKRGLPHAHILLFMASADKFPTSTDIDDIISAEIPDEANDPEYFNAVRMHMMHGPCGNEAKNAPCMVQSKCAKHFPKNFNEQTTVDDEGYPRYRRRNDGRTVVKSGSHLDNRYVVPHNRYLLLKYGAHLNVEWCNQGRSIKYLFKYVNKGHDRVTAGFYETSNADDSEKPVDEIKLYYDCRYISPCEAMWRILGVEIQYKNPSVERLSFHFPDEQYVYFDDNASVSDVVLRESMKESMFLAWMRANEQYPNEARDLTYAEFPQRFVWKATTREFVPRKKGFAIGRLTYVPPGSGESYYLRCLLNLKRGPTCFDDLRTVDGVCYETYREACFAMGLLDDDKEYVDGISEGSFWASAWVLRKHFVILLIADTMSRPEYVWEKCWTFMSDDILHRQRTALLHPDLTLTEAEIKNYALIEIELMLKRNGRSLKNYPSMPFPDISQSSMTQNRLIFDELQYDRVALCHEHEKCIDSLNDQQRHVYTTIMESI</sequence>
<dbReference type="PANTHER" id="PTHR45786">
    <property type="entry name" value="DNA BINDING PROTEIN-LIKE"/>
    <property type="match status" value="1"/>
</dbReference>
<dbReference type="EMBL" id="CAMAPE010000025">
    <property type="protein sequence ID" value="CAH9090992.1"/>
    <property type="molecule type" value="Genomic_DNA"/>
</dbReference>